<feature type="compositionally biased region" description="Basic and acidic residues" evidence="1">
    <location>
        <begin position="134"/>
        <end position="143"/>
    </location>
</feature>
<protein>
    <submittedName>
        <fullName evidence="3">Uncharacterized protein DUF3140</fullName>
    </submittedName>
</protein>
<evidence type="ECO:0000313" key="3">
    <source>
        <dbReference type="EMBL" id="TQL37860.1"/>
    </source>
</evidence>
<feature type="region of interest" description="Disordered" evidence="1">
    <location>
        <begin position="108"/>
        <end position="143"/>
    </location>
</feature>
<dbReference type="EMBL" id="VFOL01000001">
    <property type="protein sequence ID" value="TQL37860.1"/>
    <property type="molecule type" value="Genomic_DNA"/>
</dbReference>
<organism evidence="3 4">
    <name type="scientific">Salinispora arenicola</name>
    <dbReference type="NCBI Taxonomy" id="168697"/>
    <lineage>
        <taxon>Bacteria</taxon>
        <taxon>Bacillati</taxon>
        <taxon>Actinomycetota</taxon>
        <taxon>Actinomycetes</taxon>
        <taxon>Micromonosporales</taxon>
        <taxon>Micromonosporaceae</taxon>
        <taxon>Salinispora</taxon>
    </lineage>
</organism>
<dbReference type="Pfam" id="PF11338">
    <property type="entry name" value="DUF3140"/>
    <property type="match status" value="1"/>
</dbReference>
<sequence length="143" mass="16699">MSRRDDPQQTYRDFTDAVNMRPGELAKWLETDKSKHVGWRRRGAQSGETVGHQSGRRILDLLRRRRSDLSEDDYRHMRKVVGYVRRHMAQRPSGDVRDTRWRYSLMNWGHDPAKAPLPPPGGPSRKALRRHGAPPKERRGPGR</sequence>
<accession>A0A542XPX5</accession>
<name>A0A542XPX5_SALAC</name>
<dbReference type="PANTHER" id="PTHR40630">
    <property type="entry name" value="POSSIBLE DNA-BINDING PROTEIN"/>
    <property type="match status" value="1"/>
</dbReference>
<evidence type="ECO:0000313" key="4">
    <source>
        <dbReference type="Proteomes" id="UP000315983"/>
    </source>
</evidence>
<dbReference type="AlphaFoldDB" id="A0A542XPX5"/>
<keyword evidence="5" id="KW-1185">Reference proteome</keyword>
<comment type="caution">
    <text evidence="3">The sequence shown here is derived from an EMBL/GenBank/DDBJ whole genome shotgun (WGS) entry which is preliminary data.</text>
</comment>
<dbReference type="InterPro" id="IPR021487">
    <property type="entry name" value="DUF3140"/>
</dbReference>
<reference evidence="2 5" key="2">
    <citation type="submission" date="2021-03" db="EMBL/GenBank/DDBJ databases">
        <title>Whole genome shotgun sequence of Salinispora arenicola NBRC 105043.</title>
        <authorList>
            <person name="Komaki H."/>
            <person name="Tamura T."/>
        </authorList>
    </citation>
    <scope>NUCLEOTIDE SEQUENCE [LARGE SCALE GENOMIC DNA]</scope>
    <source>
        <strain evidence="2 5">NBRC 105043</strain>
    </source>
</reference>
<dbReference type="EMBL" id="BOQM01000022">
    <property type="protein sequence ID" value="GIM86088.1"/>
    <property type="molecule type" value="Genomic_DNA"/>
</dbReference>
<evidence type="ECO:0000313" key="2">
    <source>
        <dbReference type="EMBL" id="GIM86088.1"/>
    </source>
</evidence>
<gene>
    <name evidence="3" type="ORF">FB564_3030</name>
    <name evidence="2" type="ORF">Sar04_28240</name>
</gene>
<dbReference type="Proteomes" id="UP000315983">
    <property type="component" value="Unassembled WGS sequence"/>
</dbReference>
<reference evidence="3 4" key="1">
    <citation type="submission" date="2019-06" db="EMBL/GenBank/DDBJ databases">
        <title>Sequencing the genomes of 1000 actinobacteria strains.</title>
        <authorList>
            <person name="Klenk H.-P."/>
        </authorList>
    </citation>
    <scope>NUCLEOTIDE SEQUENCE [LARGE SCALE GENOMIC DNA]</scope>
    <source>
        <strain evidence="3 4">DSM 44819</strain>
    </source>
</reference>
<dbReference type="OMA" id="RWRYSLM"/>
<dbReference type="Proteomes" id="UP000677457">
    <property type="component" value="Unassembled WGS sequence"/>
</dbReference>
<dbReference type="PANTHER" id="PTHR40630:SF1">
    <property type="entry name" value="DNA-BINDING PROTEIN"/>
    <property type="match status" value="1"/>
</dbReference>
<dbReference type="RefSeq" id="WP_012183465.1">
    <property type="nucleotide sequence ID" value="NZ_BOQM01000022.1"/>
</dbReference>
<evidence type="ECO:0000256" key="1">
    <source>
        <dbReference type="SAM" id="MobiDB-lite"/>
    </source>
</evidence>
<dbReference type="GeneID" id="93772252"/>
<evidence type="ECO:0000313" key="5">
    <source>
        <dbReference type="Proteomes" id="UP000677457"/>
    </source>
</evidence>
<proteinExistence type="predicted"/>